<organism evidence="1 2">
    <name type="scientific">Eumeta variegata</name>
    <name type="common">Bagworm moth</name>
    <name type="synonym">Eumeta japonica</name>
    <dbReference type="NCBI Taxonomy" id="151549"/>
    <lineage>
        <taxon>Eukaryota</taxon>
        <taxon>Metazoa</taxon>
        <taxon>Ecdysozoa</taxon>
        <taxon>Arthropoda</taxon>
        <taxon>Hexapoda</taxon>
        <taxon>Insecta</taxon>
        <taxon>Pterygota</taxon>
        <taxon>Neoptera</taxon>
        <taxon>Endopterygota</taxon>
        <taxon>Lepidoptera</taxon>
        <taxon>Glossata</taxon>
        <taxon>Ditrysia</taxon>
        <taxon>Tineoidea</taxon>
        <taxon>Psychidae</taxon>
        <taxon>Oiketicinae</taxon>
        <taxon>Eumeta</taxon>
    </lineage>
</organism>
<protein>
    <submittedName>
        <fullName evidence="1">Uncharacterized protein</fullName>
    </submittedName>
</protein>
<evidence type="ECO:0000313" key="1">
    <source>
        <dbReference type="EMBL" id="GBP23064.1"/>
    </source>
</evidence>
<comment type="caution">
    <text evidence="1">The sequence shown here is derived from an EMBL/GenBank/DDBJ whole genome shotgun (WGS) entry which is preliminary data.</text>
</comment>
<accession>A0A4C1UAY1</accession>
<dbReference type="Proteomes" id="UP000299102">
    <property type="component" value="Unassembled WGS sequence"/>
</dbReference>
<name>A0A4C1UAY1_EUMVA</name>
<dbReference type="AlphaFoldDB" id="A0A4C1UAY1"/>
<dbReference type="EMBL" id="BGZK01000147">
    <property type="protein sequence ID" value="GBP23064.1"/>
    <property type="molecule type" value="Genomic_DNA"/>
</dbReference>
<reference evidence="1 2" key="1">
    <citation type="journal article" date="2019" name="Commun. Biol.">
        <title>The bagworm genome reveals a unique fibroin gene that provides high tensile strength.</title>
        <authorList>
            <person name="Kono N."/>
            <person name="Nakamura H."/>
            <person name="Ohtoshi R."/>
            <person name="Tomita M."/>
            <person name="Numata K."/>
            <person name="Arakawa K."/>
        </authorList>
    </citation>
    <scope>NUCLEOTIDE SEQUENCE [LARGE SCALE GENOMIC DNA]</scope>
</reference>
<sequence length="110" mass="12067">MIHSSIIKLQRYRVVSKSALMRLKLVERGACGRSAQVSGSRARVISLAPAISRTFARRFARMDLEYIPTSFISADQAVNYGLDFVHAFNSNPGPAFSLLNSGLDLYSGSI</sequence>
<gene>
    <name evidence="1" type="ORF">EVAR_13083_1</name>
</gene>
<evidence type="ECO:0000313" key="2">
    <source>
        <dbReference type="Proteomes" id="UP000299102"/>
    </source>
</evidence>
<keyword evidence="2" id="KW-1185">Reference proteome</keyword>
<proteinExistence type="predicted"/>